<dbReference type="AlphaFoldDB" id="A0A183D997"/>
<evidence type="ECO:0000313" key="3">
    <source>
        <dbReference type="Proteomes" id="UP000271098"/>
    </source>
</evidence>
<dbReference type="OrthoDB" id="5872298at2759"/>
<sequence length="101" mass="11088">MQPIINILYKKYKIGEDYVLINFLGPACQIFIDHIPDRSPFCDDTDTELADLLPPGFEDDDAEEESGVGAAADKSSLPNRSLSPLGLLFSHCICVTAMNIL</sequence>
<evidence type="ECO:0000313" key="2">
    <source>
        <dbReference type="EMBL" id="VDK50064.1"/>
    </source>
</evidence>
<accession>A0A183D997</accession>
<gene>
    <name evidence="2" type="ORF">GPUH_LOCUS5287</name>
</gene>
<feature type="compositionally biased region" description="Acidic residues" evidence="1">
    <location>
        <begin position="57"/>
        <end position="66"/>
    </location>
</feature>
<feature type="region of interest" description="Disordered" evidence="1">
    <location>
        <begin position="54"/>
        <end position="79"/>
    </location>
</feature>
<keyword evidence="3" id="KW-1185">Reference proteome</keyword>
<organism evidence="4">
    <name type="scientific">Gongylonema pulchrum</name>
    <dbReference type="NCBI Taxonomy" id="637853"/>
    <lineage>
        <taxon>Eukaryota</taxon>
        <taxon>Metazoa</taxon>
        <taxon>Ecdysozoa</taxon>
        <taxon>Nematoda</taxon>
        <taxon>Chromadorea</taxon>
        <taxon>Rhabditida</taxon>
        <taxon>Spirurina</taxon>
        <taxon>Spiruromorpha</taxon>
        <taxon>Spiruroidea</taxon>
        <taxon>Gongylonematidae</taxon>
        <taxon>Gongylonema</taxon>
    </lineage>
</organism>
<dbReference type="Proteomes" id="UP000271098">
    <property type="component" value="Unassembled WGS sequence"/>
</dbReference>
<dbReference type="WBParaSite" id="GPUH_0000529501-mRNA-1">
    <property type="protein sequence ID" value="GPUH_0000529501-mRNA-1"/>
    <property type="gene ID" value="GPUH_0000529501"/>
</dbReference>
<protein>
    <submittedName>
        <fullName evidence="4">Ubiquitinyl hydrolase 1</fullName>
    </submittedName>
</protein>
<proteinExistence type="predicted"/>
<reference evidence="4" key="1">
    <citation type="submission" date="2016-06" db="UniProtKB">
        <authorList>
            <consortium name="WormBaseParasite"/>
        </authorList>
    </citation>
    <scope>IDENTIFICATION</scope>
</reference>
<dbReference type="EMBL" id="UYRT01010993">
    <property type="protein sequence ID" value="VDK50064.1"/>
    <property type="molecule type" value="Genomic_DNA"/>
</dbReference>
<reference evidence="2 3" key="2">
    <citation type="submission" date="2018-11" db="EMBL/GenBank/DDBJ databases">
        <authorList>
            <consortium name="Pathogen Informatics"/>
        </authorList>
    </citation>
    <scope>NUCLEOTIDE SEQUENCE [LARGE SCALE GENOMIC DNA]</scope>
</reference>
<evidence type="ECO:0000313" key="4">
    <source>
        <dbReference type="WBParaSite" id="GPUH_0000529501-mRNA-1"/>
    </source>
</evidence>
<name>A0A183D997_9BILA</name>
<evidence type="ECO:0000256" key="1">
    <source>
        <dbReference type="SAM" id="MobiDB-lite"/>
    </source>
</evidence>